<dbReference type="EMBL" id="CAMXCT010003116">
    <property type="protein sequence ID" value="CAI4002554.1"/>
    <property type="molecule type" value="Genomic_DNA"/>
</dbReference>
<feature type="compositionally biased region" description="Basic and acidic residues" evidence="1">
    <location>
        <begin position="50"/>
        <end position="64"/>
    </location>
</feature>
<reference evidence="2" key="1">
    <citation type="submission" date="2022-10" db="EMBL/GenBank/DDBJ databases">
        <authorList>
            <person name="Chen Y."/>
            <person name="Dougan E. K."/>
            <person name="Chan C."/>
            <person name="Rhodes N."/>
            <person name="Thang M."/>
        </authorList>
    </citation>
    <scope>NUCLEOTIDE SEQUENCE</scope>
</reference>
<organism evidence="2">
    <name type="scientific">Cladocopium goreaui</name>
    <dbReference type="NCBI Taxonomy" id="2562237"/>
    <lineage>
        <taxon>Eukaryota</taxon>
        <taxon>Sar</taxon>
        <taxon>Alveolata</taxon>
        <taxon>Dinophyceae</taxon>
        <taxon>Suessiales</taxon>
        <taxon>Symbiodiniaceae</taxon>
        <taxon>Cladocopium</taxon>
    </lineage>
</organism>
<name>A0A9P1D2C0_9DINO</name>
<dbReference type="EMBL" id="CAMXCT030003116">
    <property type="protein sequence ID" value="CAL4789866.1"/>
    <property type="molecule type" value="Genomic_DNA"/>
</dbReference>
<sequence>MADETVKKDKKEERKEKEKDDKKVMKTKKEKKEKEGERGRSPKKAKKERKTAEKSETSEKKTAEKPIVFVPVVCKKAGQVFETPETKKRVPSPNAPEPDDKKKKRRSVSPALSLPSTSTAVAKVAEMTSLMEENDSGSEAESPSQEAASDPSSEEEKYDEESPESKEEEEGEAGAGDKEEDESEDASDEEDEDDGEDAEGDDDEEEEEEEENDQSSEAEEEGKEEGGKEAEAKEGKEDEEACAKKKSKPQPKEKSEEVVPQTAKEKVTEAIGNVLKEVGVARTAAITLQGLEYADNLSQAIKSHADGVEAYYSEVQRTLKGSPSEKELAKVLQKIEEKSQATKKLQAAANAFLANSTGKSNTAIARKRQRFESTTSVAKAVNKTAADLACWSIQCAMRGTAPEVGFRGEPLNGHRLAMSGKPLAQGWRACYFAMKADLKARKWMHGFNRYYKAGWMCDSCLACSGTKCDERMHYKNFGPGKAWDHTLINHSMYLSMPGELSPWSTVPGWSLESTTFDFMHNLYLGTGRDLVGSTFKCLIWRGAYSHLPMTDMNSILAVMQEEMVHECRQCGLYLPRKPNLTEASLSDKDYSELSTKFKACHVKIMVYWIAKKTKEAAESHPQDIVLQVLATCCFALQKCITILDNEGLILDHNTAAEASDMLLLHVKAYAWLAAFFYTERKMIFRIRPKLHYIWHQAMQLKKWRINIGAFATFHDESFLGKIKAVATACHGKTMTARVYERYILCLALLVHQHQQLDEATA</sequence>
<evidence type="ECO:0000313" key="4">
    <source>
        <dbReference type="Proteomes" id="UP001152797"/>
    </source>
</evidence>
<evidence type="ECO:0000256" key="1">
    <source>
        <dbReference type="SAM" id="MobiDB-lite"/>
    </source>
</evidence>
<dbReference type="AlphaFoldDB" id="A0A9P1D2C0"/>
<protein>
    <submittedName>
        <fullName evidence="3">Nipped-B-like protein B</fullName>
    </submittedName>
</protein>
<keyword evidence="4" id="KW-1185">Reference proteome</keyword>
<evidence type="ECO:0000313" key="3">
    <source>
        <dbReference type="EMBL" id="CAL4789866.1"/>
    </source>
</evidence>
<feature type="compositionally biased region" description="Basic and acidic residues" evidence="1">
    <location>
        <begin position="30"/>
        <end position="40"/>
    </location>
</feature>
<feature type="compositionally biased region" description="Basic and acidic residues" evidence="1">
    <location>
        <begin position="224"/>
        <end position="236"/>
    </location>
</feature>
<evidence type="ECO:0000313" key="2">
    <source>
        <dbReference type="EMBL" id="CAI4002554.1"/>
    </source>
</evidence>
<accession>A0A9P1D2C0</accession>
<gene>
    <name evidence="2" type="ORF">C1SCF055_LOCUS28500</name>
</gene>
<feature type="compositionally biased region" description="Acidic residues" evidence="1">
    <location>
        <begin position="152"/>
        <end position="223"/>
    </location>
</feature>
<feature type="compositionally biased region" description="Low complexity" evidence="1">
    <location>
        <begin position="139"/>
        <end position="151"/>
    </location>
</feature>
<dbReference type="EMBL" id="CAMXCT020003116">
    <property type="protein sequence ID" value="CAL1155929.1"/>
    <property type="molecule type" value="Genomic_DNA"/>
</dbReference>
<feature type="region of interest" description="Disordered" evidence="1">
    <location>
        <begin position="1"/>
        <end position="264"/>
    </location>
</feature>
<feature type="compositionally biased region" description="Basic and acidic residues" evidence="1">
    <location>
        <begin position="250"/>
        <end position="264"/>
    </location>
</feature>
<comment type="caution">
    <text evidence="2">The sequence shown here is derived from an EMBL/GenBank/DDBJ whole genome shotgun (WGS) entry which is preliminary data.</text>
</comment>
<dbReference type="Proteomes" id="UP001152797">
    <property type="component" value="Unassembled WGS sequence"/>
</dbReference>
<reference evidence="3 4" key="2">
    <citation type="submission" date="2024-05" db="EMBL/GenBank/DDBJ databases">
        <authorList>
            <person name="Chen Y."/>
            <person name="Shah S."/>
            <person name="Dougan E. K."/>
            <person name="Thang M."/>
            <person name="Chan C."/>
        </authorList>
    </citation>
    <scope>NUCLEOTIDE SEQUENCE [LARGE SCALE GENOMIC DNA]</scope>
</reference>
<feature type="compositionally biased region" description="Basic and acidic residues" evidence="1">
    <location>
        <begin position="1"/>
        <end position="24"/>
    </location>
</feature>
<proteinExistence type="predicted"/>